<reference evidence="1 2" key="1">
    <citation type="submission" date="2021-05" db="EMBL/GenBank/DDBJ databases">
        <title>Genome Assembly of Synthetic Allotetraploid Brassica napus Reveals Homoeologous Exchanges between Subgenomes.</title>
        <authorList>
            <person name="Davis J.T."/>
        </authorList>
    </citation>
    <scope>NUCLEOTIDE SEQUENCE [LARGE SCALE GENOMIC DNA]</scope>
    <source>
        <strain evidence="2">cv. Da-Ae</strain>
        <tissue evidence="1">Seedling</tissue>
    </source>
</reference>
<dbReference type="Proteomes" id="UP000824890">
    <property type="component" value="Unassembled WGS sequence"/>
</dbReference>
<gene>
    <name evidence="1" type="ORF">HID58_078661</name>
</gene>
<name>A0ABQ7YUM1_BRANA</name>
<sequence length="135" mass="15229">RSTTLLKLSTSPPSSILFGVRSTMTAHHDRGVSRFSRRRLCLLSSSPSEERWKPTTIDDMRRLDGDSSVFCRLRSERNDGEGDDSLGLLMASPLSFLIFAERWKPTTIDDSLRLDGESSVFLRLYDSLRLDGESS</sequence>
<proteinExistence type="predicted"/>
<dbReference type="EMBL" id="JAGKQM010000017">
    <property type="protein sequence ID" value="KAH0871639.1"/>
    <property type="molecule type" value="Genomic_DNA"/>
</dbReference>
<feature type="non-terminal residue" evidence="1">
    <location>
        <position position="135"/>
    </location>
</feature>
<evidence type="ECO:0000313" key="1">
    <source>
        <dbReference type="EMBL" id="KAH0871639.1"/>
    </source>
</evidence>
<feature type="non-terminal residue" evidence="1">
    <location>
        <position position="1"/>
    </location>
</feature>
<keyword evidence="2" id="KW-1185">Reference proteome</keyword>
<protein>
    <submittedName>
        <fullName evidence="1">Uncharacterized protein</fullName>
    </submittedName>
</protein>
<evidence type="ECO:0000313" key="2">
    <source>
        <dbReference type="Proteomes" id="UP000824890"/>
    </source>
</evidence>
<organism evidence="1 2">
    <name type="scientific">Brassica napus</name>
    <name type="common">Rape</name>
    <dbReference type="NCBI Taxonomy" id="3708"/>
    <lineage>
        <taxon>Eukaryota</taxon>
        <taxon>Viridiplantae</taxon>
        <taxon>Streptophyta</taxon>
        <taxon>Embryophyta</taxon>
        <taxon>Tracheophyta</taxon>
        <taxon>Spermatophyta</taxon>
        <taxon>Magnoliopsida</taxon>
        <taxon>eudicotyledons</taxon>
        <taxon>Gunneridae</taxon>
        <taxon>Pentapetalae</taxon>
        <taxon>rosids</taxon>
        <taxon>malvids</taxon>
        <taxon>Brassicales</taxon>
        <taxon>Brassicaceae</taxon>
        <taxon>Brassiceae</taxon>
        <taxon>Brassica</taxon>
    </lineage>
</organism>
<accession>A0ABQ7YUM1</accession>
<comment type="caution">
    <text evidence="1">The sequence shown here is derived from an EMBL/GenBank/DDBJ whole genome shotgun (WGS) entry which is preliminary data.</text>
</comment>